<protein>
    <submittedName>
        <fullName evidence="2">Uncharacterized protein</fullName>
    </submittedName>
</protein>
<dbReference type="AlphaFoldDB" id="A0AAQ3SCW9"/>
<feature type="compositionally biased region" description="Polar residues" evidence="1">
    <location>
        <begin position="77"/>
        <end position="88"/>
    </location>
</feature>
<keyword evidence="3" id="KW-1185">Reference proteome</keyword>
<accession>A0AAQ3SCW9</accession>
<organism evidence="2 3">
    <name type="scientific">Paspalum notatum var. saurae</name>
    <dbReference type="NCBI Taxonomy" id="547442"/>
    <lineage>
        <taxon>Eukaryota</taxon>
        <taxon>Viridiplantae</taxon>
        <taxon>Streptophyta</taxon>
        <taxon>Embryophyta</taxon>
        <taxon>Tracheophyta</taxon>
        <taxon>Spermatophyta</taxon>
        <taxon>Magnoliopsida</taxon>
        <taxon>Liliopsida</taxon>
        <taxon>Poales</taxon>
        <taxon>Poaceae</taxon>
        <taxon>PACMAD clade</taxon>
        <taxon>Panicoideae</taxon>
        <taxon>Andropogonodae</taxon>
        <taxon>Paspaleae</taxon>
        <taxon>Paspalinae</taxon>
        <taxon>Paspalum</taxon>
    </lineage>
</organism>
<feature type="region of interest" description="Disordered" evidence="1">
    <location>
        <begin position="67"/>
        <end position="92"/>
    </location>
</feature>
<evidence type="ECO:0000313" key="2">
    <source>
        <dbReference type="EMBL" id="WVZ50108.1"/>
    </source>
</evidence>
<reference evidence="2 3" key="1">
    <citation type="submission" date="2024-02" db="EMBL/GenBank/DDBJ databases">
        <title>High-quality chromosome-scale genome assembly of Pensacola bahiagrass (Paspalum notatum Flugge var. saurae).</title>
        <authorList>
            <person name="Vega J.M."/>
            <person name="Podio M."/>
            <person name="Orjuela J."/>
            <person name="Siena L.A."/>
            <person name="Pessino S.C."/>
            <person name="Combes M.C."/>
            <person name="Mariac C."/>
            <person name="Albertini E."/>
            <person name="Pupilli F."/>
            <person name="Ortiz J.P.A."/>
            <person name="Leblanc O."/>
        </authorList>
    </citation>
    <scope>NUCLEOTIDE SEQUENCE [LARGE SCALE GENOMIC DNA]</scope>
    <source>
        <strain evidence="2">R1</strain>
        <tissue evidence="2">Leaf</tissue>
    </source>
</reference>
<dbReference type="EMBL" id="CP144745">
    <property type="protein sequence ID" value="WVZ50108.1"/>
    <property type="molecule type" value="Genomic_DNA"/>
</dbReference>
<sequence length="140" mass="15769">MADGIESDKVFPPRSRYCRLANLPRSDGMAPARSVRLRLRTERNERLPIWGVISPWRGIPGRTRAVTRRRCRRPHETPTQLQKDTFSVQPWPRMPWGSDTWALNARSEARSSAVSLLGGAGDGVAEATVTVADISKQYRD</sequence>
<proteinExistence type="predicted"/>
<dbReference type="Proteomes" id="UP001341281">
    <property type="component" value="Chromosome 01"/>
</dbReference>
<name>A0AAQ3SCW9_PASNO</name>
<evidence type="ECO:0000256" key="1">
    <source>
        <dbReference type="SAM" id="MobiDB-lite"/>
    </source>
</evidence>
<gene>
    <name evidence="2" type="ORF">U9M48_001395</name>
</gene>
<evidence type="ECO:0000313" key="3">
    <source>
        <dbReference type="Proteomes" id="UP001341281"/>
    </source>
</evidence>